<organism evidence="1 2">
    <name type="scientific">Diaphorina citri</name>
    <name type="common">Asian citrus psyllid</name>
    <dbReference type="NCBI Taxonomy" id="121845"/>
    <lineage>
        <taxon>Eukaryota</taxon>
        <taxon>Metazoa</taxon>
        <taxon>Ecdysozoa</taxon>
        <taxon>Arthropoda</taxon>
        <taxon>Hexapoda</taxon>
        <taxon>Insecta</taxon>
        <taxon>Pterygota</taxon>
        <taxon>Neoptera</taxon>
        <taxon>Paraneoptera</taxon>
        <taxon>Hemiptera</taxon>
        <taxon>Sternorrhyncha</taxon>
        <taxon>Psylloidea</taxon>
        <taxon>Psyllidae</taxon>
        <taxon>Diaphorininae</taxon>
        <taxon>Diaphorina</taxon>
    </lineage>
</organism>
<accession>A0A3Q0JDJ3</accession>
<dbReference type="KEGG" id="dci:113470644"/>
<gene>
    <name evidence="2" type="primary">LOC113470644</name>
</gene>
<dbReference type="Proteomes" id="UP000079169">
    <property type="component" value="Unplaced"/>
</dbReference>
<dbReference type="GeneID" id="113470644"/>
<name>A0A3Q0JDJ3_DIACI</name>
<protein>
    <submittedName>
        <fullName evidence="2">Uncharacterized protein LOC113470644</fullName>
    </submittedName>
</protein>
<sequence>MKKASYNDGTFEGTKGKRLWNFTIEYFERMNKTDFLRMIEVFKREDDRTREPTPTRYATMPLPEGYWEKANPEYWAAYTEPTGLNPWRNTIPYDEWHDINYDYIWPKDVYVYPYFLDGRVKEWITRAEWKSTPRPGQEPRPLAKRSYNICDMWKMDLGFGMRYYTSPNYYY</sequence>
<proteinExistence type="predicted"/>
<evidence type="ECO:0000313" key="1">
    <source>
        <dbReference type="Proteomes" id="UP000079169"/>
    </source>
</evidence>
<dbReference type="AlphaFoldDB" id="A0A3Q0JDJ3"/>
<keyword evidence="1" id="KW-1185">Reference proteome</keyword>
<evidence type="ECO:0000313" key="2">
    <source>
        <dbReference type="RefSeq" id="XP_026685028.1"/>
    </source>
</evidence>
<dbReference type="PaxDb" id="121845-A0A3Q0JDJ3"/>
<reference evidence="2" key="1">
    <citation type="submission" date="2025-08" db="UniProtKB">
        <authorList>
            <consortium name="RefSeq"/>
        </authorList>
    </citation>
    <scope>IDENTIFICATION</scope>
</reference>
<dbReference type="RefSeq" id="XP_026685028.1">
    <property type="nucleotide sequence ID" value="XM_026829227.1"/>
</dbReference>